<feature type="compositionally biased region" description="Low complexity" evidence="1">
    <location>
        <begin position="155"/>
        <end position="164"/>
    </location>
</feature>
<dbReference type="Gene3D" id="2.40.50.120">
    <property type="match status" value="1"/>
</dbReference>
<dbReference type="PROSITE" id="PS51257">
    <property type="entry name" value="PROKAR_LIPOPROTEIN"/>
    <property type="match status" value="1"/>
</dbReference>
<feature type="signal peptide" evidence="3">
    <location>
        <begin position="1"/>
        <end position="20"/>
    </location>
</feature>
<dbReference type="EMBL" id="CP019606">
    <property type="protein sequence ID" value="AQP48232.1"/>
    <property type="molecule type" value="Genomic_DNA"/>
</dbReference>
<accession>A0A1Q2CQ52</accession>
<protein>
    <submittedName>
        <fullName evidence="4">Uncharacterized protein</fullName>
    </submittedName>
</protein>
<dbReference type="KEGG" id="tes:BW730_12675"/>
<evidence type="ECO:0000256" key="2">
    <source>
        <dbReference type="SAM" id="Phobius"/>
    </source>
</evidence>
<keyword evidence="5" id="KW-1185">Reference proteome</keyword>
<keyword evidence="2" id="KW-0812">Transmembrane</keyword>
<evidence type="ECO:0000256" key="3">
    <source>
        <dbReference type="SAM" id="SignalP"/>
    </source>
</evidence>
<feature type="chain" id="PRO_5039101728" evidence="3">
    <location>
        <begin position="21"/>
        <end position="209"/>
    </location>
</feature>
<gene>
    <name evidence="4" type="ORF">BW730_12675</name>
</gene>
<dbReference type="InterPro" id="IPR008993">
    <property type="entry name" value="TIMP-like_OB-fold"/>
</dbReference>
<keyword evidence="2" id="KW-1133">Transmembrane helix</keyword>
<dbReference type="OrthoDB" id="3734526at2"/>
<dbReference type="RefSeq" id="WP_077686558.1">
    <property type="nucleotide sequence ID" value="NZ_CP019606.1"/>
</dbReference>
<reference evidence="5" key="1">
    <citation type="submission" date="2017-02" db="EMBL/GenBank/DDBJ databases">
        <title>Tessaracoccus aquaemaris sp. nov., isolated from the intestine of a Korean rockfish, Sebastes schlegelii, in a marine aquaculture pond.</title>
        <authorList>
            <person name="Tak E.J."/>
            <person name="Bae J.-W."/>
        </authorList>
    </citation>
    <scope>NUCLEOTIDE SEQUENCE [LARGE SCALE GENOMIC DNA]</scope>
    <source>
        <strain evidence="5">NSG39</strain>
    </source>
</reference>
<keyword evidence="2" id="KW-0472">Membrane</keyword>
<dbReference type="SUPFAM" id="SSF50242">
    <property type="entry name" value="TIMP-like"/>
    <property type="match status" value="1"/>
</dbReference>
<evidence type="ECO:0000313" key="5">
    <source>
        <dbReference type="Proteomes" id="UP000188145"/>
    </source>
</evidence>
<dbReference type="AlphaFoldDB" id="A0A1Q2CQ52"/>
<sequence length="209" mass="21029">MRSKSILLLLAMLAGSIGIAWGPAAVASACSCAISTPAENASRAVLVAEGVVGAVDAPADPTSSTDPRIFAVALERVWKGEAAKTIEVTTPNNSASCGLDNVTEGMRIIVFATHTDVMGEPIEGWGSILCDGTGPVDETVTAELTTALGEPRAPAPDAQVDPAPQGGGEDGRGETIGGEWLAFGLGAAGLVALAAVGIVLVTVRRRRAG</sequence>
<feature type="region of interest" description="Disordered" evidence="1">
    <location>
        <begin position="149"/>
        <end position="174"/>
    </location>
</feature>
<feature type="transmembrane region" description="Helical" evidence="2">
    <location>
        <begin position="180"/>
        <end position="203"/>
    </location>
</feature>
<evidence type="ECO:0000256" key="1">
    <source>
        <dbReference type="SAM" id="MobiDB-lite"/>
    </source>
</evidence>
<keyword evidence="3" id="KW-0732">Signal</keyword>
<name>A0A1Q2CQ52_9ACTN</name>
<dbReference type="Proteomes" id="UP000188145">
    <property type="component" value="Chromosome"/>
</dbReference>
<dbReference type="STRING" id="1332264.BW730_12675"/>
<proteinExistence type="predicted"/>
<organism evidence="4 5">
    <name type="scientific">Tessaracoccus aquimaris</name>
    <dbReference type="NCBI Taxonomy" id="1332264"/>
    <lineage>
        <taxon>Bacteria</taxon>
        <taxon>Bacillati</taxon>
        <taxon>Actinomycetota</taxon>
        <taxon>Actinomycetes</taxon>
        <taxon>Propionibacteriales</taxon>
        <taxon>Propionibacteriaceae</taxon>
        <taxon>Tessaracoccus</taxon>
    </lineage>
</organism>
<evidence type="ECO:0000313" key="4">
    <source>
        <dbReference type="EMBL" id="AQP48232.1"/>
    </source>
</evidence>